<evidence type="ECO:0000259" key="8">
    <source>
        <dbReference type="Pfam" id="PF02431"/>
    </source>
</evidence>
<organism evidence="9 10">
    <name type="scientific">Acorus gramineus</name>
    <name type="common">Dwarf sweet flag</name>
    <dbReference type="NCBI Taxonomy" id="55184"/>
    <lineage>
        <taxon>Eukaryota</taxon>
        <taxon>Viridiplantae</taxon>
        <taxon>Streptophyta</taxon>
        <taxon>Embryophyta</taxon>
        <taxon>Tracheophyta</taxon>
        <taxon>Spermatophyta</taxon>
        <taxon>Magnoliopsida</taxon>
        <taxon>Liliopsida</taxon>
        <taxon>Acoraceae</taxon>
        <taxon>Acorus</taxon>
    </lineage>
</organism>
<dbReference type="GO" id="GO:0009813">
    <property type="term" value="P:flavonoid biosynthetic process"/>
    <property type="evidence" value="ECO:0007669"/>
    <property type="project" value="UniProtKB-KW"/>
</dbReference>
<evidence type="ECO:0000313" key="9">
    <source>
        <dbReference type="EMBL" id="KAK1272245.1"/>
    </source>
</evidence>
<evidence type="ECO:0000256" key="7">
    <source>
        <dbReference type="RuleBase" id="RU361158"/>
    </source>
</evidence>
<name>A0AAV9B7C8_ACOGR</name>
<comment type="similarity">
    <text evidence="2 7">Belongs to the chalcone isomerase family.</text>
</comment>
<reference evidence="9" key="1">
    <citation type="journal article" date="2023" name="Nat. Commun.">
        <title>Diploid and tetraploid genomes of Acorus and the evolution of monocots.</title>
        <authorList>
            <person name="Ma L."/>
            <person name="Liu K.W."/>
            <person name="Li Z."/>
            <person name="Hsiao Y.Y."/>
            <person name="Qi Y."/>
            <person name="Fu T."/>
            <person name="Tang G.D."/>
            <person name="Zhang D."/>
            <person name="Sun W.H."/>
            <person name="Liu D.K."/>
            <person name="Li Y."/>
            <person name="Chen G.Z."/>
            <person name="Liu X.D."/>
            <person name="Liao X.Y."/>
            <person name="Jiang Y.T."/>
            <person name="Yu X."/>
            <person name="Hao Y."/>
            <person name="Huang J."/>
            <person name="Zhao X.W."/>
            <person name="Ke S."/>
            <person name="Chen Y.Y."/>
            <person name="Wu W.L."/>
            <person name="Hsu J.L."/>
            <person name="Lin Y.F."/>
            <person name="Huang M.D."/>
            <person name="Li C.Y."/>
            <person name="Huang L."/>
            <person name="Wang Z.W."/>
            <person name="Zhao X."/>
            <person name="Zhong W.Y."/>
            <person name="Peng D.H."/>
            <person name="Ahmad S."/>
            <person name="Lan S."/>
            <person name="Zhang J.S."/>
            <person name="Tsai W.C."/>
            <person name="Van de Peer Y."/>
            <person name="Liu Z.J."/>
        </authorList>
    </citation>
    <scope>NUCLEOTIDE SEQUENCE</scope>
    <source>
        <strain evidence="9">SCP</strain>
    </source>
</reference>
<dbReference type="PANTHER" id="PTHR28039:SF8">
    <property type="entry name" value="CHALCONE--FLAVANONE ISOMERASE 1-RELATED"/>
    <property type="match status" value="1"/>
</dbReference>
<comment type="function">
    <text evidence="5">Catalyzes the intramolecular cyclization of bicyclic chalcones into tricyclic (S)-flavanones. Responsible for the isomerization of 4,2',4',6'-tetrahydroxychalcone (also termed chalcone) into naringenin.</text>
</comment>
<keyword evidence="4" id="KW-0284">Flavonoid biosynthesis</keyword>
<comment type="caution">
    <text evidence="9">The sequence shown here is derived from an EMBL/GenBank/DDBJ whole genome shotgun (WGS) entry which is preliminary data.</text>
</comment>
<evidence type="ECO:0000313" key="10">
    <source>
        <dbReference type="Proteomes" id="UP001179952"/>
    </source>
</evidence>
<dbReference type="SUPFAM" id="SSF54626">
    <property type="entry name" value="Chalcone isomerase"/>
    <property type="match status" value="1"/>
</dbReference>
<dbReference type="PANTHER" id="PTHR28039">
    <property type="entry name" value="CHALCONE--FLAVONONE ISOMERASE 1-RELATED"/>
    <property type="match status" value="1"/>
</dbReference>
<dbReference type="InterPro" id="IPR016089">
    <property type="entry name" value="Chalcone_isomerase_bundle_sf"/>
</dbReference>
<dbReference type="Pfam" id="PF02431">
    <property type="entry name" value="Chalcone"/>
    <property type="match status" value="1"/>
</dbReference>
<proteinExistence type="inferred from homology"/>
<dbReference type="Proteomes" id="UP001179952">
    <property type="component" value="Unassembled WGS sequence"/>
</dbReference>
<evidence type="ECO:0000256" key="4">
    <source>
        <dbReference type="ARBA" id="ARBA00023241"/>
    </source>
</evidence>
<evidence type="ECO:0000256" key="6">
    <source>
        <dbReference type="ARBA" id="ARBA00034056"/>
    </source>
</evidence>
<comment type="pathway">
    <text evidence="1">Secondary metabolite biosynthesis; flavonoid biosynthesis.</text>
</comment>
<dbReference type="EMBL" id="JAUJYN010000005">
    <property type="protein sequence ID" value="KAK1272245.1"/>
    <property type="molecule type" value="Genomic_DNA"/>
</dbReference>
<dbReference type="InterPro" id="IPR016087">
    <property type="entry name" value="Chalcone_isomerase"/>
</dbReference>
<dbReference type="InterPro" id="IPR044164">
    <property type="entry name" value="CFI"/>
</dbReference>
<dbReference type="AlphaFoldDB" id="A0AAV9B7C8"/>
<keyword evidence="3 9" id="KW-0413">Isomerase</keyword>
<protein>
    <recommendedName>
        <fullName evidence="7">Chalcone-flavonone isomerase family protein</fullName>
    </recommendedName>
</protein>
<keyword evidence="10" id="KW-1185">Reference proteome</keyword>
<dbReference type="Gene3D" id="1.10.890.20">
    <property type="match status" value="1"/>
</dbReference>
<dbReference type="GO" id="GO:0045430">
    <property type="term" value="F:chalcone isomerase activity"/>
    <property type="evidence" value="ECO:0007669"/>
    <property type="project" value="UniProtKB-EC"/>
</dbReference>
<gene>
    <name evidence="9" type="ORF">QJS04_geneDACA014652</name>
</gene>
<evidence type="ECO:0000256" key="2">
    <source>
        <dbReference type="ARBA" id="ARBA00007166"/>
    </source>
</evidence>
<dbReference type="Gene3D" id="3.50.70.10">
    <property type="match status" value="1"/>
</dbReference>
<comment type="catalytic activity">
    <reaction evidence="6">
        <text>a chalcone = a flavanone.</text>
        <dbReference type="EC" id="5.5.1.6"/>
    </reaction>
</comment>
<feature type="domain" description="Chalcone isomerase" evidence="8">
    <location>
        <begin position="13"/>
        <end position="215"/>
    </location>
</feature>
<evidence type="ECO:0000256" key="5">
    <source>
        <dbReference type="ARBA" id="ARBA00025429"/>
    </source>
</evidence>
<evidence type="ECO:0000256" key="1">
    <source>
        <dbReference type="ARBA" id="ARBA00004966"/>
    </source>
</evidence>
<reference evidence="9" key="2">
    <citation type="submission" date="2023-06" db="EMBL/GenBank/DDBJ databases">
        <authorList>
            <person name="Ma L."/>
            <person name="Liu K.-W."/>
            <person name="Li Z."/>
            <person name="Hsiao Y.-Y."/>
            <person name="Qi Y."/>
            <person name="Fu T."/>
            <person name="Tang G."/>
            <person name="Zhang D."/>
            <person name="Sun W.-H."/>
            <person name="Liu D.-K."/>
            <person name="Li Y."/>
            <person name="Chen G.-Z."/>
            <person name="Liu X.-D."/>
            <person name="Liao X.-Y."/>
            <person name="Jiang Y.-T."/>
            <person name="Yu X."/>
            <person name="Hao Y."/>
            <person name="Huang J."/>
            <person name="Zhao X.-W."/>
            <person name="Ke S."/>
            <person name="Chen Y.-Y."/>
            <person name="Wu W.-L."/>
            <person name="Hsu J.-L."/>
            <person name="Lin Y.-F."/>
            <person name="Huang M.-D."/>
            <person name="Li C.-Y."/>
            <person name="Huang L."/>
            <person name="Wang Z.-W."/>
            <person name="Zhao X."/>
            <person name="Zhong W.-Y."/>
            <person name="Peng D.-H."/>
            <person name="Ahmad S."/>
            <person name="Lan S."/>
            <person name="Zhang J.-S."/>
            <person name="Tsai W.-C."/>
            <person name="Van De Peer Y."/>
            <person name="Liu Z.-J."/>
        </authorList>
    </citation>
    <scope>NUCLEOTIDE SEQUENCE</scope>
    <source>
        <strain evidence="9">SCP</strain>
        <tissue evidence="9">Leaves</tissue>
    </source>
</reference>
<accession>A0AAV9B7C8</accession>
<sequence>MAQSLSLVSELTVEDVHFPSSVVPPGSSHSLFLGGAGVRGLEIDGRFVKFTSIGVYLEESAIESLAATWKGKAADELFASGDFFIDVVKGPFEKFTRVSMILPLTGQQYSDKVAENCEKYWKAIGIHTEEEAAALEKFKAAFKDQTFPPGAAILFTQSPSGSLTIAFSKDGSIPNSGNVVIENKALSEAVLESIIGQHGVSPLAKKSLASRVSDLLKEFDSQKAQVESVN</sequence>
<evidence type="ECO:0000256" key="3">
    <source>
        <dbReference type="ARBA" id="ARBA00023235"/>
    </source>
</evidence>
<dbReference type="InterPro" id="IPR036298">
    <property type="entry name" value="Chalcone_isomerase_sf"/>
</dbReference>
<dbReference type="InterPro" id="IPR016088">
    <property type="entry name" value="Chalcone_isomerase_3-sand"/>
</dbReference>